<evidence type="ECO:0000313" key="2">
    <source>
        <dbReference type="Proteomes" id="UP000288675"/>
    </source>
</evidence>
<dbReference type="GeneID" id="82853061"/>
<gene>
    <name evidence="1" type="ORF">EQZ20_10235</name>
</gene>
<proteinExistence type="predicted"/>
<dbReference type="RefSeq" id="WP_065894441.1">
    <property type="nucleotide sequence ID" value="NZ_CP035232.1"/>
</dbReference>
<dbReference type="EMBL" id="CP035232">
    <property type="protein sequence ID" value="QAT65265.1"/>
    <property type="molecule type" value="Genomic_DNA"/>
</dbReference>
<organism evidence="1 2">
    <name type="scientific">Bacillus glycinifermentans</name>
    <dbReference type="NCBI Taxonomy" id="1664069"/>
    <lineage>
        <taxon>Bacteria</taxon>
        <taxon>Bacillati</taxon>
        <taxon>Bacillota</taxon>
        <taxon>Bacilli</taxon>
        <taxon>Bacillales</taxon>
        <taxon>Bacillaceae</taxon>
        <taxon>Bacillus</taxon>
    </lineage>
</organism>
<sequence length="531" mass="62789">MKKSLLKNVKTLATFSDCFEVKATTEETISSLVKRVPFFDTCIFLSKMSTDEMDEEVFKTVLVQTLLNKRIRFKEDAIIPNKLFSQQTILQFWKYLITYGNPDNDNKLNGEEFAFLIGYISLMINDTLWLEKISELKSQVFSNGIFSSGYDFDDFAAAIARTDYVYTTIAQEKSFFNKNDYMDINKDFFNKYGYSIKDYIAVWFGLITGFINPNGNADHWSMKRDFFQKTNLYSTAKTILMEEGQKIDHYINFCKTSLKKPIDFSGFISKPLLFINDEYFLPISLYLIKKEFFKRLFYKVKDVYPRENNKFLSFFGLPFEVYAQNLLKESLSKKLKYKFTKDFKYGKNNKSPDIMIRLGNRLIVIEVKSFRLSFSTVFEPDTKPVEDEIEKFVVKPLRQACKRVKEMIDLNVEFLNNVEKVDFIIVGNGVIPIMQEHKDIISRDIKEDFNNLPVNVTSYNYLSIEEFEYFCSLMEKNKPVFKVLERYLTNGELFENFLNFLKHNSYRVKRPKKLNELYKLTMEEIRDNFFN</sequence>
<dbReference type="KEGG" id="bgy:BGLY_1996"/>
<evidence type="ECO:0008006" key="3">
    <source>
        <dbReference type="Google" id="ProtNLM"/>
    </source>
</evidence>
<dbReference type="Proteomes" id="UP000288675">
    <property type="component" value="Chromosome"/>
</dbReference>
<reference evidence="1 2" key="1">
    <citation type="submission" date="2019-01" db="EMBL/GenBank/DDBJ databases">
        <title>Genome sequence of Bacillus glycinifermentans SRCM103574.</title>
        <authorList>
            <person name="Kong H.-J."/>
            <person name="Jeong S.-Y."/>
            <person name="Jeong D.-Y."/>
        </authorList>
    </citation>
    <scope>NUCLEOTIDE SEQUENCE [LARGE SCALE GENOMIC DNA]</scope>
    <source>
        <strain evidence="1 2">SRCM103574</strain>
    </source>
</reference>
<accession>A0AAJ4D2B4</accession>
<dbReference type="AlphaFoldDB" id="A0AAJ4D2B4"/>
<evidence type="ECO:0000313" key="1">
    <source>
        <dbReference type="EMBL" id="QAT65265.1"/>
    </source>
</evidence>
<protein>
    <recommendedName>
        <fullName evidence="3">NERD domain-containing protein</fullName>
    </recommendedName>
</protein>
<name>A0AAJ4D2B4_9BACI</name>